<organism evidence="4 5">
    <name type="scientific">Paeniclostridium hominis</name>
    <dbReference type="NCBI Taxonomy" id="2764329"/>
    <lineage>
        <taxon>Bacteria</taxon>
        <taxon>Bacillati</taxon>
        <taxon>Bacillota</taxon>
        <taxon>Clostridia</taxon>
        <taxon>Peptostreptococcales</taxon>
        <taxon>Peptostreptococcaceae</taxon>
        <taxon>Paeniclostridium</taxon>
    </lineage>
</organism>
<name>A0ABR7K5Q0_9FIRM</name>
<dbReference type="InterPro" id="IPR051910">
    <property type="entry name" value="ComF/GntX_DNA_util-trans"/>
</dbReference>
<dbReference type="InterPro" id="IPR000836">
    <property type="entry name" value="PRTase_dom"/>
</dbReference>
<feature type="domain" description="Phosphoribosyltransferase" evidence="2">
    <location>
        <begin position="180"/>
        <end position="238"/>
    </location>
</feature>
<evidence type="ECO:0000256" key="1">
    <source>
        <dbReference type="ARBA" id="ARBA00008007"/>
    </source>
</evidence>
<keyword evidence="5" id="KW-1185">Reference proteome</keyword>
<gene>
    <name evidence="4" type="ORF">H8891_11530</name>
</gene>
<dbReference type="SUPFAM" id="SSF53271">
    <property type="entry name" value="PRTase-like"/>
    <property type="match status" value="1"/>
</dbReference>
<dbReference type="EMBL" id="JACRWD010000005">
    <property type="protein sequence ID" value="MBC6004428.1"/>
    <property type="molecule type" value="Genomic_DNA"/>
</dbReference>
<evidence type="ECO:0000313" key="4">
    <source>
        <dbReference type="EMBL" id="MBC6004428.1"/>
    </source>
</evidence>
<dbReference type="Pfam" id="PF18912">
    <property type="entry name" value="DZR_2"/>
    <property type="match status" value="1"/>
</dbReference>
<dbReference type="Gene3D" id="3.40.50.2020">
    <property type="match status" value="1"/>
</dbReference>
<protein>
    <submittedName>
        <fullName evidence="4">ComF family protein</fullName>
    </submittedName>
</protein>
<dbReference type="InterPro" id="IPR044005">
    <property type="entry name" value="DZR_2"/>
</dbReference>
<dbReference type="InterPro" id="IPR029057">
    <property type="entry name" value="PRTase-like"/>
</dbReference>
<dbReference type="PANTHER" id="PTHR47505:SF1">
    <property type="entry name" value="DNA UTILIZATION PROTEIN YHGH"/>
    <property type="match status" value="1"/>
</dbReference>
<evidence type="ECO:0000259" key="3">
    <source>
        <dbReference type="Pfam" id="PF18912"/>
    </source>
</evidence>
<comment type="similarity">
    <text evidence="1">Belongs to the ComF/GntX family.</text>
</comment>
<accession>A0ABR7K5Q0</accession>
<dbReference type="PANTHER" id="PTHR47505">
    <property type="entry name" value="DNA UTILIZATION PROTEIN YHGH"/>
    <property type="match status" value="1"/>
</dbReference>
<sequence>MDIIYPSNIKCIICNKPISKENTYSLCKDCFKELNFINDGCIKCGKTIINQSIEEISSKELLDGCLSCINKTYYFDKAIGCIEYNEFSKKMVFKFKYNDKTFMAKYIANIIKDKLESENIKYDYILYVPLHKNRERKRGFNQSKLIAKYLGCMTNIEVLNCIKRNKNTSRLFKLKNEERIKELKNAFTVNDKIGICKNKNILLVDDIFTTGSTVNEISKILQCKEVNNIYVCTLLTKINSY</sequence>
<dbReference type="Pfam" id="PF00156">
    <property type="entry name" value="Pribosyltran"/>
    <property type="match status" value="1"/>
</dbReference>
<reference evidence="4 5" key="1">
    <citation type="submission" date="2020-08" db="EMBL/GenBank/DDBJ databases">
        <authorList>
            <person name="Liu C."/>
            <person name="Sun Q."/>
        </authorList>
    </citation>
    <scope>NUCLEOTIDE SEQUENCE [LARGE SCALE GENOMIC DNA]</scope>
    <source>
        <strain evidence="4 5">NSJ-45</strain>
    </source>
</reference>
<proteinExistence type="inferred from homology"/>
<feature type="domain" description="Double zinc ribbon" evidence="3">
    <location>
        <begin position="1"/>
        <end position="50"/>
    </location>
</feature>
<dbReference type="Proteomes" id="UP000611796">
    <property type="component" value="Unassembled WGS sequence"/>
</dbReference>
<evidence type="ECO:0000313" key="5">
    <source>
        <dbReference type="Proteomes" id="UP000611796"/>
    </source>
</evidence>
<comment type="caution">
    <text evidence="4">The sequence shown here is derived from an EMBL/GenBank/DDBJ whole genome shotgun (WGS) entry which is preliminary data.</text>
</comment>
<evidence type="ECO:0000259" key="2">
    <source>
        <dbReference type="Pfam" id="PF00156"/>
    </source>
</evidence>
<dbReference type="CDD" id="cd06223">
    <property type="entry name" value="PRTases_typeI"/>
    <property type="match status" value="1"/>
</dbReference>